<comment type="similarity">
    <text evidence="2">Belongs to the class-A beta-lactamase family.</text>
</comment>
<dbReference type="GO" id="GO:0030655">
    <property type="term" value="P:beta-lactam antibiotic catabolic process"/>
    <property type="evidence" value="ECO:0007669"/>
    <property type="project" value="InterPro"/>
</dbReference>
<feature type="chain" id="PRO_5008684116" description="beta-lactamase" evidence="4">
    <location>
        <begin position="23"/>
        <end position="297"/>
    </location>
</feature>
<dbReference type="Pfam" id="PF13354">
    <property type="entry name" value="Beta-lactamase2"/>
    <property type="match status" value="1"/>
</dbReference>
<dbReference type="InterPro" id="IPR012338">
    <property type="entry name" value="Beta-lactam/transpept-like"/>
</dbReference>
<dbReference type="GO" id="GO:0046677">
    <property type="term" value="P:response to antibiotic"/>
    <property type="evidence" value="ECO:0007669"/>
    <property type="project" value="InterPro"/>
</dbReference>
<dbReference type="RefSeq" id="WP_075854109.1">
    <property type="nucleotide sequence ID" value="NZ_FMAC01000005.1"/>
</dbReference>
<dbReference type="PANTHER" id="PTHR35333:SF3">
    <property type="entry name" value="BETA-LACTAMASE-TYPE TRANSPEPTIDASE FOLD CONTAINING PROTEIN"/>
    <property type="match status" value="1"/>
</dbReference>
<proteinExistence type="inferred from homology"/>
<dbReference type="Gene3D" id="3.40.710.10">
    <property type="entry name" value="DD-peptidase/beta-lactamase superfamily"/>
    <property type="match status" value="1"/>
</dbReference>
<keyword evidence="4" id="KW-0732">Signal</keyword>
<dbReference type="AlphaFoldDB" id="A0A1C3VCN5"/>
<evidence type="ECO:0000256" key="4">
    <source>
        <dbReference type="SAM" id="SignalP"/>
    </source>
</evidence>
<dbReference type="EC" id="3.5.2.6" evidence="3"/>
<evidence type="ECO:0000256" key="3">
    <source>
        <dbReference type="ARBA" id="ARBA00012865"/>
    </source>
</evidence>
<organism evidence="6 7">
    <name type="scientific">Rhizobium hainanense</name>
    <dbReference type="NCBI Taxonomy" id="52131"/>
    <lineage>
        <taxon>Bacteria</taxon>
        <taxon>Pseudomonadati</taxon>
        <taxon>Pseudomonadota</taxon>
        <taxon>Alphaproteobacteria</taxon>
        <taxon>Hyphomicrobiales</taxon>
        <taxon>Rhizobiaceae</taxon>
        <taxon>Rhizobium/Agrobacterium group</taxon>
        <taxon>Rhizobium</taxon>
    </lineage>
</organism>
<dbReference type="OrthoDB" id="9784149at2"/>
<dbReference type="STRING" id="52131.GA0061100_105309"/>
<evidence type="ECO:0000313" key="6">
    <source>
        <dbReference type="EMBL" id="SCB25448.1"/>
    </source>
</evidence>
<gene>
    <name evidence="6" type="ORF">GA0061100_105309</name>
</gene>
<dbReference type="PRINTS" id="PR00118">
    <property type="entry name" value="BLACTAMASEA"/>
</dbReference>
<dbReference type="InterPro" id="IPR000871">
    <property type="entry name" value="Beta-lactam_class-A"/>
</dbReference>
<dbReference type="EMBL" id="FMAC01000005">
    <property type="protein sequence ID" value="SCB25448.1"/>
    <property type="molecule type" value="Genomic_DNA"/>
</dbReference>
<dbReference type="NCBIfam" id="NF033103">
    <property type="entry name" value="bla_class_A"/>
    <property type="match status" value="1"/>
</dbReference>
<feature type="domain" description="Beta-lactamase class A catalytic" evidence="5">
    <location>
        <begin position="53"/>
        <end position="271"/>
    </location>
</feature>
<dbReference type="InterPro" id="IPR045155">
    <property type="entry name" value="Beta-lactam_cat"/>
</dbReference>
<dbReference type="Proteomes" id="UP000186228">
    <property type="component" value="Unassembled WGS sequence"/>
</dbReference>
<reference evidence="7" key="1">
    <citation type="submission" date="2016-08" db="EMBL/GenBank/DDBJ databases">
        <authorList>
            <person name="Varghese N."/>
            <person name="Submissions Spin"/>
        </authorList>
    </citation>
    <scope>NUCLEOTIDE SEQUENCE [LARGE SCALE GENOMIC DNA]</scope>
    <source>
        <strain evidence="7">CCBAU 57015</strain>
    </source>
</reference>
<feature type="signal peptide" evidence="4">
    <location>
        <begin position="1"/>
        <end position="22"/>
    </location>
</feature>
<dbReference type="SUPFAM" id="SSF56601">
    <property type="entry name" value="beta-lactamase/transpeptidase-like"/>
    <property type="match status" value="1"/>
</dbReference>
<accession>A0A1C3VCN5</accession>
<sequence>MTILLSRRQSLAGSLLALPILAGLSAVGRTADDNSGEARLAALEAKHRGRICVSILDMASGRRIEHRAGERILMCSTFKALAAAVVLARVDKRKEKLDRRIHYAKSDLIDYSPATEPNAGENGMTVGELCAAAVTLSDNTAANLLLASFGGPGAITTFCRSLGDEITRLDRTEPTLNYHDNPNDQRDTTTASAMLENLRRLLFTDVLTPASRSQLAAWLITNKTGDTRLRAGLPMDWLVGDKTGTNGDKAGNANDIAVLWPANRAPIIVTAYCEIPEIAADERNAIIAEIGRIAATI</sequence>
<evidence type="ECO:0000259" key="5">
    <source>
        <dbReference type="Pfam" id="PF13354"/>
    </source>
</evidence>
<comment type="catalytic activity">
    <reaction evidence="1">
        <text>a beta-lactam + H2O = a substituted beta-amino acid</text>
        <dbReference type="Rhea" id="RHEA:20401"/>
        <dbReference type="ChEBI" id="CHEBI:15377"/>
        <dbReference type="ChEBI" id="CHEBI:35627"/>
        <dbReference type="ChEBI" id="CHEBI:140347"/>
        <dbReference type="EC" id="3.5.2.6"/>
    </reaction>
</comment>
<dbReference type="PANTHER" id="PTHR35333">
    <property type="entry name" value="BETA-LACTAMASE"/>
    <property type="match status" value="1"/>
</dbReference>
<evidence type="ECO:0000256" key="1">
    <source>
        <dbReference type="ARBA" id="ARBA00001526"/>
    </source>
</evidence>
<evidence type="ECO:0000313" key="7">
    <source>
        <dbReference type="Proteomes" id="UP000186228"/>
    </source>
</evidence>
<dbReference type="GO" id="GO:0008800">
    <property type="term" value="F:beta-lactamase activity"/>
    <property type="evidence" value="ECO:0007669"/>
    <property type="project" value="UniProtKB-EC"/>
</dbReference>
<protein>
    <recommendedName>
        <fullName evidence="3">beta-lactamase</fullName>
        <ecNumber evidence="3">3.5.2.6</ecNumber>
    </recommendedName>
</protein>
<name>A0A1C3VCN5_9HYPH</name>
<evidence type="ECO:0000256" key="2">
    <source>
        <dbReference type="ARBA" id="ARBA00009009"/>
    </source>
</evidence>
<keyword evidence="7" id="KW-1185">Reference proteome</keyword>